<protein>
    <submittedName>
        <fullName evidence="5">2OG-Fe(II) oxygenase</fullName>
    </submittedName>
</protein>
<proteinExistence type="predicted"/>
<dbReference type="InterPro" id="IPR006620">
    <property type="entry name" value="Pro_4_hyd_alph"/>
</dbReference>
<comment type="cofactor">
    <cofactor evidence="1">
        <name>L-ascorbate</name>
        <dbReference type="ChEBI" id="CHEBI:38290"/>
    </cofactor>
</comment>
<dbReference type="SMART" id="SM00702">
    <property type="entry name" value="P4Hc"/>
    <property type="match status" value="1"/>
</dbReference>
<dbReference type="PANTHER" id="PTHR35169:SF1">
    <property type="entry name" value="PROLYL 4-HYDROXYLASE ALPHA SUBUNIT FE(2+) 2OG DIOXYGENASE DOMAIN-CONTAINING PROTEIN"/>
    <property type="match status" value="1"/>
</dbReference>
<feature type="domain" description="Prolyl 4-hydroxylase alpha subunit" evidence="4">
    <location>
        <begin position="16"/>
        <end position="185"/>
    </location>
</feature>
<dbReference type="PANTHER" id="PTHR35169">
    <property type="entry name" value="FE2OG DIOXYGENASE DOMAIN-CONTAINING PROTEIN"/>
    <property type="match status" value="1"/>
</dbReference>
<evidence type="ECO:0000256" key="1">
    <source>
        <dbReference type="ARBA" id="ARBA00001961"/>
    </source>
</evidence>
<dbReference type="Gene3D" id="2.60.120.620">
    <property type="entry name" value="q2cbj1_9rhob like domain"/>
    <property type="match status" value="1"/>
</dbReference>
<evidence type="ECO:0000259" key="4">
    <source>
        <dbReference type="SMART" id="SM00702"/>
    </source>
</evidence>
<dbReference type="EMBL" id="JAPJDZ010000034">
    <property type="protein sequence ID" value="MDP5136925.1"/>
    <property type="molecule type" value="Genomic_DNA"/>
</dbReference>
<dbReference type="Proteomes" id="UP001231109">
    <property type="component" value="Unassembled WGS sequence"/>
</dbReference>
<dbReference type="InterPro" id="IPR044862">
    <property type="entry name" value="Pro_4_hyd_alph_FE2OG_OXY"/>
</dbReference>
<comment type="caution">
    <text evidence="5">The sequence shown here is derived from an EMBL/GenBank/DDBJ whole genome shotgun (WGS) entry which is preliminary data.</text>
</comment>
<sequence>MNNNVDAKYSTEVDGKQIWVLDDLCTAAEAKELNNTLIASPFKRDEIARPDTKDYRHWAINLNTMLYKSLPVYQRCLDSIKRLTGKDYQAYRGYVNHAAFGDMLFTHTDCKPESDELTVLVYICEEWNLEWGGETLFFNNEDDCVFACTPKPGRVVIFNGAIKHVGRPPNRICFHPRYTLAFKMELDHN</sequence>
<organism evidence="5 6">
    <name type="scientific">Rheinheimera baltica</name>
    <dbReference type="NCBI Taxonomy" id="67576"/>
    <lineage>
        <taxon>Bacteria</taxon>
        <taxon>Pseudomonadati</taxon>
        <taxon>Pseudomonadota</taxon>
        <taxon>Gammaproteobacteria</taxon>
        <taxon>Chromatiales</taxon>
        <taxon>Chromatiaceae</taxon>
        <taxon>Rheinheimera</taxon>
    </lineage>
</organism>
<evidence type="ECO:0000256" key="3">
    <source>
        <dbReference type="ARBA" id="ARBA00023002"/>
    </source>
</evidence>
<dbReference type="Pfam" id="PF13640">
    <property type="entry name" value="2OG-FeII_Oxy_3"/>
    <property type="match status" value="1"/>
</dbReference>
<evidence type="ECO:0000313" key="5">
    <source>
        <dbReference type="EMBL" id="MDP5136925.1"/>
    </source>
</evidence>
<keyword evidence="2" id="KW-0223">Dioxygenase</keyword>
<evidence type="ECO:0000256" key="2">
    <source>
        <dbReference type="ARBA" id="ARBA00022964"/>
    </source>
</evidence>
<gene>
    <name evidence="5" type="ORF">ORJ04_13305</name>
</gene>
<accession>A0ABT9I0K9</accession>
<name>A0ABT9I0K9_9GAMM</name>
<keyword evidence="6" id="KW-1185">Reference proteome</keyword>
<keyword evidence="3" id="KW-0560">Oxidoreductase</keyword>
<evidence type="ECO:0000313" key="6">
    <source>
        <dbReference type="Proteomes" id="UP001231109"/>
    </source>
</evidence>
<dbReference type="RefSeq" id="WP_027669861.1">
    <property type="nucleotide sequence ID" value="NZ_JAPJDZ010000034.1"/>
</dbReference>
<reference evidence="5 6" key="1">
    <citation type="submission" date="2022-11" db="EMBL/GenBank/DDBJ databases">
        <title>Viruses from the air-sea interface of a natural surface slick.</title>
        <authorList>
            <person name="Rahlff J."/>
            <person name="Holmfeldt K."/>
        </authorList>
    </citation>
    <scope>NUCLEOTIDE SEQUENCE [LARGE SCALE GENOMIC DNA]</scope>
    <source>
        <strain evidence="5 6">SMS4</strain>
    </source>
</reference>